<feature type="domain" description="HTH gntR-type" evidence="8">
    <location>
        <begin position="13"/>
        <end position="81"/>
    </location>
</feature>
<dbReference type="InterPro" id="IPR036388">
    <property type="entry name" value="WH-like_DNA-bd_sf"/>
</dbReference>
<dbReference type="Gene3D" id="3.40.640.10">
    <property type="entry name" value="Type I PLP-dependent aspartate aminotransferase-like (Major domain)"/>
    <property type="match status" value="1"/>
</dbReference>
<dbReference type="PANTHER" id="PTHR46577">
    <property type="entry name" value="HTH-TYPE TRANSCRIPTIONAL REGULATORY PROTEIN GABR"/>
    <property type="match status" value="1"/>
</dbReference>
<name>A0AAX3M596_9BACL</name>
<dbReference type="SUPFAM" id="SSF46785">
    <property type="entry name" value="Winged helix' DNA-binding domain"/>
    <property type="match status" value="1"/>
</dbReference>
<evidence type="ECO:0000313" key="10">
    <source>
        <dbReference type="Proteomes" id="UP001220509"/>
    </source>
</evidence>
<proteinExistence type="inferred from homology"/>
<keyword evidence="3 9" id="KW-0808">Transferase</keyword>
<dbReference type="GO" id="GO:0030170">
    <property type="term" value="F:pyridoxal phosphate binding"/>
    <property type="evidence" value="ECO:0007669"/>
    <property type="project" value="InterPro"/>
</dbReference>
<evidence type="ECO:0000256" key="6">
    <source>
        <dbReference type="ARBA" id="ARBA00023125"/>
    </source>
</evidence>
<dbReference type="InterPro" id="IPR015424">
    <property type="entry name" value="PyrdxlP-dep_Trfase"/>
</dbReference>
<dbReference type="KEGG" id="pka:PQ456_03000"/>
<keyword evidence="4" id="KW-0663">Pyridoxal phosphate</keyword>
<dbReference type="InterPro" id="IPR015421">
    <property type="entry name" value="PyrdxlP-dep_Trfase_major"/>
</dbReference>
<evidence type="ECO:0000256" key="1">
    <source>
        <dbReference type="ARBA" id="ARBA00001933"/>
    </source>
</evidence>
<dbReference type="CDD" id="cd00609">
    <property type="entry name" value="AAT_like"/>
    <property type="match status" value="1"/>
</dbReference>
<evidence type="ECO:0000256" key="7">
    <source>
        <dbReference type="ARBA" id="ARBA00023163"/>
    </source>
</evidence>
<evidence type="ECO:0000256" key="3">
    <source>
        <dbReference type="ARBA" id="ARBA00022576"/>
    </source>
</evidence>
<evidence type="ECO:0000259" key="8">
    <source>
        <dbReference type="PROSITE" id="PS50949"/>
    </source>
</evidence>
<sequence>MNKFKNTSKSKPMNKQQQLVVHIAQQIQAGTLVSGQKLPSIRSMAQTNQCSPSTVIGAYEQLMQERWIYAMDRSGYYVAQQGYNQQRYPVREQIDLSSAAPAPELFPYDDFQSCLNQATHVYRDQLFSYGMPQGLPPLLCEVRQQLEEVQVFARESQLFVTSGIQRALSILTMMPFSNGRQTIMIEQPSYHLLIELLGALHVPVEGVERTVNGLDWERIETLFQSGEIKFFYVIPRFHNPLGTSLSTVDKKRLVALAAKYDVYIVEDDYLSDLEHSVSNDPMYAYDTSEHIIYLKSYSKILFPGLRIGVAVLPAALIDTFAQYKRLLDIDSSVLSQAALHMYIKNGMFTRYRRYLLEGYDRRIKQLHRTLEALSADPIFANAPRNQAVHTFLRLPDNFPTSVLIRRLAQQNIIVGDGSQHFLPDSPYTINLLRMNVSNVPEEQIDHTLNIIAKEIRKLSITPKLHE</sequence>
<keyword evidence="5" id="KW-0805">Transcription regulation</keyword>
<evidence type="ECO:0000313" key="9">
    <source>
        <dbReference type="EMBL" id="WCT56518.1"/>
    </source>
</evidence>
<dbReference type="CDD" id="cd07377">
    <property type="entry name" value="WHTH_GntR"/>
    <property type="match status" value="1"/>
</dbReference>
<keyword evidence="6" id="KW-0238">DNA-binding</keyword>
<reference evidence="9 10" key="1">
    <citation type="submission" date="2023-02" db="EMBL/GenBank/DDBJ databases">
        <title>Genome sequence of Paenibacillus kyungheensis KACC 18744.</title>
        <authorList>
            <person name="Kim S."/>
            <person name="Heo J."/>
            <person name="Kwon S.-W."/>
        </authorList>
    </citation>
    <scope>NUCLEOTIDE SEQUENCE [LARGE SCALE GENOMIC DNA]</scope>
    <source>
        <strain evidence="9 10">KACC 18744</strain>
    </source>
</reference>
<accession>A0AAX3M596</accession>
<organism evidence="9 10">
    <name type="scientific">Paenibacillus kyungheensis</name>
    <dbReference type="NCBI Taxonomy" id="1452732"/>
    <lineage>
        <taxon>Bacteria</taxon>
        <taxon>Bacillati</taxon>
        <taxon>Bacillota</taxon>
        <taxon>Bacilli</taxon>
        <taxon>Bacillales</taxon>
        <taxon>Paenibacillaceae</taxon>
        <taxon>Paenibacillus</taxon>
    </lineage>
</organism>
<keyword evidence="7" id="KW-0804">Transcription</keyword>
<dbReference type="Pfam" id="PF00392">
    <property type="entry name" value="GntR"/>
    <property type="match status" value="1"/>
</dbReference>
<dbReference type="RefSeq" id="WP_273614801.1">
    <property type="nucleotide sequence ID" value="NZ_CP117416.1"/>
</dbReference>
<keyword evidence="3 9" id="KW-0032">Aminotransferase</keyword>
<dbReference type="GO" id="GO:0003700">
    <property type="term" value="F:DNA-binding transcription factor activity"/>
    <property type="evidence" value="ECO:0007669"/>
    <property type="project" value="InterPro"/>
</dbReference>
<evidence type="ECO:0000256" key="5">
    <source>
        <dbReference type="ARBA" id="ARBA00023015"/>
    </source>
</evidence>
<keyword evidence="10" id="KW-1185">Reference proteome</keyword>
<dbReference type="SMART" id="SM00345">
    <property type="entry name" value="HTH_GNTR"/>
    <property type="match status" value="1"/>
</dbReference>
<dbReference type="Proteomes" id="UP001220509">
    <property type="component" value="Chromosome"/>
</dbReference>
<dbReference type="InterPro" id="IPR036390">
    <property type="entry name" value="WH_DNA-bd_sf"/>
</dbReference>
<dbReference type="PANTHER" id="PTHR46577:SF2">
    <property type="entry name" value="TRANSCRIPTIONAL REGULATORY PROTEIN"/>
    <property type="match status" value="1"/>
</dbReference>
<evidence type="ECO:0000256" key="4">
    <source>
        <dbReference type="ARBA" id="ARBA00022898"/>
    </source>
</evidence>
<dbReference type="AlphaFoldDB" id="A0AAX3M596"/>
<comment type="similarity">
    <text evidence="2">In the C-terminal section; belongs to the class-I pyridoxal-phosphate-dependent aminotransferase family.</text>
</comment>
<comment type="cofactor">
    <cofactor evidence="1">
        <name>pyridoxal 5'-phosphate</name>
        <dbReference type="ChEBI" id="CHEBI:597326"/>
    </cofactor>
</comment>
<dbReference type="InterPro" id="IPR004839">
    <property type="entry name" value="Aminotransferase_I/II_large"/>
</dbReference>
<dbReference type="InterPro" id="IPR051446">
    <property type="entry name" value="HTH_trans_reg/aminotransferase"/>
</dbReference>
<evidence type="ECO:0000256" key="2">
    <source>
        <dbReference type="ARBA" id="ARBA00005384"/>
    </source>
</evidence>
<gene>
    <name evidence="9" type="ORF">PQ456_03000</name>
</gene>
<dbReference type="InterPro" id="IPR000524">
    <property type="entry name" value="Tscrpt_reg_HTH_GntR"/>
</dbReference>
<dbReference type="GO" id="GO:0003677">
    <property type="term" value="F:DNA binding"/>
    <property type="evidence" value="ECO:0007669"/>
    <property type="project" value="UniProtKB-KW"/>
</dbReference>
<dbReference type="PROSITE" id="PS50949">
    <property type="entry name" value="HTH_GNTR"/>
    <property type="match status" value="1"/>
</dbReference>
<dbReference type="GO" id="GO:0008483">
    <property type="term" value="F:transaminase activity"/>
    <property type="evidence" value="ECO:0007669"/>
    <property type="project" value="UniProtKB-KW"/>
</dbReference>
<dbReference type="Pfam" id="PF00155">
    <property type="entry name" value="Aminotran_1_2"/>
    <property type="match status" value="1"/>
</dbReference>
<dbReference type="EMBL" id="CP117416">
    <property type="protein sequence ID" value="WCT56518.1"/>
    <property type="molecule type" value="Genomic_DNA"/>
</dbReference>
<dbReference type="SUPFAM" id="SSF53383">
    <property type="entry name" value="PLP-dependent transferases"/>
    <property type="match status" value="1"/>
</dbReference>
<dbReference type="Gene3D" id="1.10.10.10">
    <property type="entry name" value="Winged helix-like DNA-binding domain superfamily/Winged helix DNA-binding domain"/>
    <property type="match status" value="1"/>
</dbReference>
<protein>
    <submittedName>
        <fullName evidence="9">PLP-dependent aminotransferase family protein</fullName>
    </submittedName>
</protein>